<comment type="similarity">
    <text evidence="3 8">Belongs to the HMBS family.</text>
</comment>
<comment type="miscellaneous">
    <text evidence="8">The porphobilinogen subunits are added to the dipyrromethane group.</text>
</comment>
<dbReference type="FunFam" id="3.40.190.10:FF:000005">
    <property type="entry name" value="Porphobilinogen deaminase"/>
    <property type="match status" value="1"/>
</dbReference>
<feature type="domain" description="Porphobilinogen deaminase N-terminal" evidence="9">
    <location>
        <begin position="8"/>
        <end position="212"/>
    </location>
</feature>
<dbReference type="EC" id="2.5.1.61" evidence="8"/>
<dbReference type="AlphaFoldDB" id="A0A1M7IVT9"/>
<keyword evidence="12" id="KW-1185">Reference proteome</keyword>
<dbReference type="InterPro" id="IPR022417">
    <property type="entry name" value="Porphobilin_deaminase_N"/>
</dbReference>
<evidence type="ECO:0000256" key="5">
    <source>
        <dbReference type="ARBA" id="ARBA00022679"/>
    </source>
</evidence>
<name>A0A1M7IVT9_9FIRM</name>
<dbReference type="InterPro" id="IPR036803">
    <property type="entry name" value="Porphobilinogen_deaminase_C_sf"/>
</dbReference>
<protein>
    <recommendedName>
        <fullName evidence="8">Porphobilinogen deaminase</fullName>
        <shortName evidence="8">PBG</shortName>
        <ecNumber evidence="8">2.5.1.61</ecNumber>
    </recommendedName>
    <alternativeName>
        <fullName evidence="8">Hydroxymethylbilane synthase</fullName>
        <shortName evidence="8">HMBS</shortName>
    </alternativeName>
    <alternativeName>
        <fullName evidence="8">Pre-uroporphyrinogen synthase</fullName>
    </alternativeName>
</protein>
<dbReference type="OrthoDB" id="9810298at2"/>
<accession>A0A1M7IVT9</accession>
<dbReference type="Gene3D" id="3.30.160.40">
    <property type="entry name" value="Porphobilinogen deaminase, C-terminal domain"/>
    <property type="match status" value="1"/>
</dbReference>
<dbReference type="GO" id="GO:0006782">
    <property type="term" value="P:protoporphyrinogen IX biosynthetic process"/>
    <property type="evidence" value="ECO:0007669"/>
    <property type="project" value="UniProtKB-UniRule"/>
</dbReference>
<dbReference type="InterPro" id="IPR022418">
    <property type="entry name" value="Porphobilinogen_deaminase_C"/>
</dbReference>
<reference evidence="12" key="1">
    <citation type="submission" date="2016-11" db="EMBL/GenBank/DDBJ databases">
        <authorList>
            <person name="Varghese N."/>
            <person name="Submissions S."/>
        </authorList>
    </citation>
    <scope>NUCLEOTIDE SEQUENCE [LARGE SCALE GENOMIC DNA]</scope>
    <source>
        <strain evidence="12">DSM 18802</strain>
    </source>
</reference>
<dbReference type="Pfam" id="PF03900">
    <property type="entry name" value="Porphobil_deamC"/>
    <property type="match status" value="1"/>
</dbReference>
<dbReference type="EMBL" id="FRCR01000005">
    <property type="protein sequence ID" value="SHM44815.1"/>
    <property type="molecule type" value="Genomic_DNA"/>
</dbReference>
<evidence type="ECO:0000259" key="9">
    <source>
        <dbReference type="Pfam" id="PF01379"/>
    </source>
</evidence>
<dbReference type="PIRSF" id="PIRSF001438">
    <property type="entry name" value="4pyrrol_synth_OHMeBilane_synth"/>
    <property type="match status" value="1"/>
</dbReference>
<evidence type="ECO:0000256" key="1">
    <source>
        <dbReference type="ARBA" id="ARBA00002869"/>
    </source>
</evidence>
<comment type="function">
    <text evidence="1 8">Tetrapolymerization of the monopyrrole PBG into the hydroxymethylbilane pre-uroporphyrinogen in several discrete steps.</text>
</comment>
<dbReference type="SUPFAM" id="SSF54782">
    <property type="entry name" value="Porphobilinogen deaminase (hydroxymethylbilane synthase), C-terminal domain"/>
    <property type="match status" value="1"/>
</dbReference>
<dbReference type="Pfam" id="PF01379">
    <property type="entry name" value="Porphobil_deam"/>
    <property type="match status" value="1"/>
</dbReference>
<dbReference type="Proteomes" id="UP000184375">
    <property type="component" value="Unassembled WGS sequence"/>
</dbReference>
<gene>
    <name evidence="8" type="primary">hemC</name>
    <name evidence="11" type="ORF">SAMN05660826_01055</name>
</gene>
<evidence type="ECO:0000256" key="6">
    <source>
        <dbReference type="ARBA" id="ARBA00023244"/>
    </source>
</evidence>
<organism evidence="11 12">
    <name type="scientific">Caldanaerovirga acetigignens</name>
    <dbReference type="NCBI Taxonomy" id="447595"/>
    <lineage>
        <taxon>Bacteria</taxon>
        <taxon>Bacillati</taxon>
        <taxon>Bacillota</taxon>
        <taxon>Clostridia</taxon>
        <taxon>Thermosediminibacterales</taxon>
        <taxon>Thermosediminibacteraceae</taxon>
        <taxon>Caldanaerovirga</taxon>
    </lineage>
</organism>
<dbReference type="NCBIfam" id="TIGR00212">
    <property type="entry name" value="hemC"/>
    <property type="match status" value="1"/>
</dbReference>
<feature type="domain" description="Porphobilinogen deaminase C-terminal" evidence="10">
    <location>
        <begin position="229"/>
        <end position="293"/>
    </location>
</feature>
<dbReference type="GO" id="GO:0004418">
    <property type="term" value="F:hydroxymethylbilane synthase activity"/>
    <property type="evidence" value="ECO:0007669"/>
    <property type="project" value="UniProtKB-UniRule"/>
</dbReference>
<comment type="subunit">
    <text evidence="4 8">Monomer.</text>
</comment>
<keyword evidence="5 8" id="KW-0808">Transferase</keyword>
<dbReference type="Gene3D" id="3.40.190.10">
    <property type="entry name" value="Periplasmic binding protein-like II"/>
    <property type="match status" value="2"/>
</dbReference>
<dbReference type="InterPro" id="IPR000860">
    <property type="entry name" value="HemC"/>
</dbReference>
<dbReference type="FunFam" id="3.40.190.10:FF:000004">
    <property type="entry name" value="Porphobilinogen deaminase"/>
    <property type="match status" value="1"/>
</dbReference>
<comment type="cofactor">
    <cofactor evidence="8">
        <name>dipyrromethane</name>
        <dbReference type="ChEBI" id="CHEBI:60342"/>
    </cofactor>
    <text evidence="8">Binds 1 dipyrromethane group covalently.</text>
</comment>
<evidence type="ECO:0000256" key="2">
    <source>
        <dbReference type="ARBA" id="ARBA00004735"/>
    </source>
</evidence>
<proteinExistence type="inferred from homology"/>
<evidence type="ECO:0000256" key="7">
    <source>
        <dbReference type="ARBA" id="ARBA00048169"/>
    </source>
</evidence>
<sequence>MISTAKLVRVGTRQSELALIQTEIIIGKLLEHFPDWKFQVVKIKTKGDRMEKADLKEIGGKGLFVKEIEEALLRGEIDFAVHSMKDMPYEIPEGLAIAAVSEREDPRDVLISKNKKTLKELGAHSKIGTSSLRRQVQLKALRPDLEVIPLRGNIATRLRRMDELGLDGIVLAAAGLKRLKMESLIAEYFSVCEMVPAAGQGALAVETRKESEFEKLLKKINHKPTEISICAEREFMKALGGSCNFPIGAYARIEGGKIVLTGMVEKNGMVKKSTTFGDIGNPREVGENLAKLLGDEDGG</sequence>
<comment type="catalytic activity">
    <reaction evidence="7 8">
        <text>4 porphobilinogen + H2O = hydroxymethylbilane + 4 NH4(+)</text>
        <dbReference type="Rhea" id="RHEA:13185"/>
        <dbReference type="ChEBI" id="CHEBI:15377"/>
        <dbReference type="ChEBI" id="CHEBI:28938"/>
        <dbReference type="ChEBI" id="CHEBI:57845"/>
        <dbReference type="ChEBI" id="CHEBI:58126"/>
        <dbReference type="EC" id="2.5.1.61"/>
    </reaction>
</comment>
<keyword evidence="6 8" id="KW-0627">Porphyrin biosynthesis</keyword>
<dbReference type="PRINTS" id="PR00151">
    <property type="entry name" value="PORPHBDMNASE"/>
</dbReference>
<evidence type="ECO:0000313" key="11">
    <source>
        <dbReference type="EMBL" id="SHM44815.1"/>
    </source>
</evidence>
<dbReference type="PANTHER" id="PTHR11557:SF0">
    <property type="entry name" value="PORPHOBILINOGEN DEAMINASE"/>
    <property type="match status" value="1"/>
</dbReference>
<dbReference type="GO" id="GO:0005737">
    <property type="term" value="C:cytoplasm"/>
    <property type="evidence" value="ECO:0007669"/>
    <property type="project" value="UniProtKB-UniRule"/>
</dbReference>
<comment type="pathway">
    <text evidence="2">Porphyrin-containing compound metabolism; protoporphyrin-IX biosynthesis; coproporphyrinogen-III from 5-aminolevulinate: step 2/4.</text>
</comment>
<evidence type="ECO:0000256" key="8">
    <source>
        <dbReference type="HAMAP-Rule" id="MF_00260"/>
    </source>
</evidence>
<evidence type="ECO:0000313" key="12">
    <source>
        <dbReference type="Proteomes" id="UP000184375"/>
    </source>
</evidence>
<dbReference type="STRING" id="447595.SAMN05660826_01055"/>
<feature type="modified residue" description="S-(dipyrrolylmethanemethyl)cysteine" evidence="8">
    <location>
        <position position="243"/>
    </location>
</feature>
<evidence type="ECO:0000259" key="10">
    <source>
        <dbReference type="Pfam" id="PF03900"/>
    </source>
</evidence>
<dbReference type="HAMAP" id="MF_00260">
    <property type="entry name" value="Porphobil_deam"/>
    <property type="match status" value="1"/>
</dbReference>
<evidence type="ECO:0000256" key="4">
    <source>
        <dbReference type="ARBA" id="ARBA00011245"/>
    </source>
</evidence>
<dbReference type="SUPFAM" id="SSF53850">
    <property type="entry name" value="Periplasmic binding protein-like II"/>
    <property type="match status" value="1"/>
</dbReference>
<evidence type="ECO:0000256" key="3">
    <source>
        <dbReference type="ARBA" id="ARBA00005638"/>
    </source>
</evidence>
<dbReference type="PANTHER" id="PTHR11557">
    <property type="entry name" value="PORPHOBILINOGEN DEAMINASE"/>
    <property type="match status" value="1"/>
</dbReference>